<evidence type="ECO:0000313" key="4">
    <source>
        <dbReference type="Proteomes" id="UP000177309"/>
    </source>
</evidence>
<comment type="caution">
    <text evidence="3">The sequence shown here is derived from an EMBL/GenBank/DDBJ whole genome shotgun (WGS) entry which is preliminary data.</text>
</comment>
<dbReference type="PANTHER" id="PTHR36565">
    <property type="entry name" value="UPF0332 PROTEIN TM_1000"/>
    <property type="match status" value="1"/>
</dbReference>
<dbReference type="Gene3D" id="1.20.120.330">
    <property type="entry name" value="Nucleotidyltransferases domain 2"/>
    <property type="match status" value="1"/>
</dbReference>
<proteinExistence type="inferred from homology"/>
<feature type="domain" description="HEPN" evidence="2">
    <location>
        <begin position="10"/>
        <end position="125"/>
    </location>
</feature>
<dbReference type="InterPro" id="IPR052226">
    <property type="entry name" value="UPF0332_toxin"/>
</dbReference>
<gene>
    <name evidence="3" type="ORF">A2462_05670</name>
</gene>
<comment type="similarity">
    <text evidence="1">Belongs to the UPF0332 family.</text>
</comment>
<dbReference type="Pfam" id="PF05168">
    <property type="entry name" value="HEPN"/>
    <property type="match status" value="1"/>
</dbReference>
<sequence>MDKETKSLIKAYIEKAQEKLKTAAGLVKDGSYDDAVSRAYYSAFHAASALLLTEGLATETHRGLLNIFGLHFVKTGKIDKKFARFLSNLKDDREAGDYEAFSTIDKQVAEKALGEATEFLKEIEKILARYLN</sequence>
<accession>A0A1F4TQ74</accession>
<dbReference type="AlphaFoldDB" id="A0A1F4TQ74"/>
<name>A0A1F4TQ74_UNCSA</name>
<dbReference type="InterPro" id="IPR007842">
    <property type="entry name" value="HEPN_dom"/>
</dbReference>
<dbReference type="Proteomes" id="UP000177309">
    <property type="component" value="Unassembled WGS sequence"/>
</dbReference>
<evidence type="ECO:0000259" key="2">
    <source>
        <dbReference type="Pfam" id="PF05168"/>
    </source>
</evidence>
<evidence type="ECO:0000313" key="3">
    <source>
        <dbReference type="EMBL" id="OGC34872.1"/>
    </source>
</evidence>
<organism evidence="3 4">
    <name type="scientific">candidate division WOR-1 bacterium RIFOXYC2_FULL_41_25</name>
    <dbReference type="NCBI Taxonomy" id="1802586"/>
    <lineage>
        <taxon>Bacteria</taxon>
        <taxon>Bacillati</taxon>
        <taxon>Saganbacteria</taxon>
    </lineage>
</organism>
<dbReference type="EMBL" id="MEUI01000012">
    <property type="protein sequence ID" value="OGC34872.1"/>
    <property type="molecule type" value="Genomic_DNA"/>
</dbReference>
<reference evidence="3 4" key="1">
    <citation type="journal article" date="2016" name="Nat. Commun.">
        <title>Thousands of microbial genomes shed light on interconnected biogeochemical processes in an aquifer system.</title>
        <authorList>
            <person name="Anantharaman K."/>
            <person name="Brown C.T."/>
            <person name="Hug L.A."/>
            <person name="Sharon I."/>
            <person name="Castelle C.J."/>
            <person name="Probst A.J."/>
            <person name="Thomas B.C."/>
            <person name="Singh A."/>
            <person name="Wilkins M.J."/>
            <person name="Karaoz U."/>
            <person name="Brodie E.L."/>
            <person name="Williams K.H."/>
            <person name="Hubbard S.S."/>
            <person name="Banfield J.F."/>
        </authorList>
    </citation>
    <scope>NUCLEOTIDE SEQUENCE [LARGE SCALE GENOMIC DNA]</scope>
</reference>
<protein>
    <recommendedName>
        <fullName evidence="2">HEPN domain-containing protein</fullName>
    </recommendedName>
</protein>
<dbReference type="PANTHER" id="PTHR36565:SF1">
    <property type="entry name" value="UPF0332 PROTEIN TM_1000"/>
    <property type="match status" value="1"/>
</dbReference>
<evidence type="ECO:0000256" key="1">
    <source>
        <dbReference type="ARBA" id="ARBA00038248"/>
    </source>
</evidence>